<gene>
    <name evidence="3" type="primary">ypeB</name>
    <name evidence="3" type="ORF">VF724_14115</name>
</gene>
<evidence type="ECO:0000259" key="1">
    <source>
        <dbReference type="Pfam" id="PF14620"/>
    </source>
</evidence>
<sequence>MYMRLSAILFPIVALALVGAAVWGYQENQEKNSILIKAENQYQRAFHDLTYHVESLHRELGNTLAVNSKSEPFVRKSLANIWRLTSQAQSEINQLPLTLLPFNKTEEFLANIANFSYRTSVRNLTKQPLQDGEIKSLKTLYQRSKDISDELMKVQSQVLKHNLRWMDVEVALASENNTVDNTIIDGFKTVDKKVSAYPEIDWGPSAQSLYRKRTYSAFSGIDMTQEEVKKKAAKLWGLKSSENLKIVENGRGTEYSSYSVSLNQGDQRLQMDFSKKGGNLLWYMRERKVRGQKLTPDQAVSAANRKLKSLGYPQMTPINYDEYDNVASITLAAVKNNVILYPEKLTINVALDNGEALGLNATDYVFEHKERKLPVPRLRLKEAEQYLNGDFRIMSHDLALIRNDENQEVLCYRFTGRINGSKYRIFINADSGLEEKVETIDTAA</sequence>
<dbReference type="InterPro" id="IPR014239">
    <property type="entry name" value="YpeB_PepSY1-2"/>
</dbReference>
<comment type="caution">
    <text evidence="3">The sequence shown here is derived from an EMBL/GenBank/DDBJ whole genome shotgun (WGS) entry which is preliminary data.</text>
</comment>
<dbReference type="Pfam" id="PF20769">
    <property type="entry name" value="YPEB_N"/>
    <property type="match status" value="1"/>
</dbReference>
<dbReference type="NCBIfam" id="TIGR02889">
    <property type="entry name" value="spore_YpeB"/>
    <property type="match status" value="1"/>
</dbReference>
<dbReference type="RefSeq" id="WP_371754921.1">
    <property type="nucleotide sequence ID" value="NZ_JAYJLD010000022.1"/>
</dbReference>
<reference evidence="3" key="1">
    <citation type="submission" date="2023-12" db="EMBL/GenBank/DDBJ databases">
        <title>Fervidustalea candida gen. nov., sp. nov., a novel member of the family Paenibacillaceae isolated from a geothermal area.</title>
        <authorList>
            <person name="Li W.-J."/>
            <person name="Jiao J.-Y."/>
            <person name="Chen Y."/>
        </authorList>
    </citation>
    <scope>NUCLEOTIDE SEQUENCE</scope>
    <source>
        <strain evidence="3">SYSU GA230002</strain>
    </source>
</reference>
<feature type="domain" description="Sporulation protein YpeB N-terminal" evidence="2">
    <location>
        <begin position="30"/>
        <end position="167"/>
    </location>
</feature>
<evidence type="ECO:0000313" key="3">
    <source>
        <dbReference type="EMBL" id="MEB3102799.1"/>
    </source>
</evidence>
<protein>
    <submittedName>
        <fullName evidence="3">Germination protein YpeB</fullName>
    </submittedName>
</protein>
<evidence type="ECO:0000313" key="4">
    <source>
        <dbReference type="Proteomes" id="UP001310386"/>
    </source>
</evidence>
<name>A0ABU5ZJW0_9BACL</name>
<proteinExistence type="predicted"/>
<dbReference type="Pfam" id="PF14620">
    <property type="entry name" value="YPEB_PepSY1-2"/>
    <property type="match status" value="1"/>
</dbReference>
<organism evidence="3 4">
    <name type="scientific">Ferviditalea candida</name>
    <dbReference type="NCBI Taxonomy" id="3108399"/>
    <lineage>
        <taxon>Bacteria</taxon>
        <taxon>Bacillati</taxon>
        <taxon>Bacillota</taxon>
        <taxon>Bacilli</taxon>
        <taxon>Bacillales</taxon>
        <taxon>Paenibacillaceae</taxon>
        <taxon>Ferviditalea</taxon>
    </lineage>
</organism>
<dbReference type="InterPro" id="IPR048402">
    <property type="entry name" value="YpeB_N"/>
</dbReference>
<dbReference type="Proteomes" id="UP001310386">
    <property type="component" value="Unassembled WGS sequence"/>
</dbReference>
<keyword evidence="4" id="KW-1185">Reference proteome</keyword>
<accession>A0ABU5ZJW0</accession>
<feature type="domain" description="Sporulation protein YpeB PepSY1 and PepSY2" evidence="1">
    <location>
        <begin position="185"/>
        <end position="374"/>
    </location>
</feature>
<evidence type="ECO:0000259" key="2">
    <source>
        <dbReference type="Pfam" id="PF20769"/>
    </source>
</evidence>
<dbReference type="EMBL" id="JAYJLD010000022">
    <property type="protein sequence ID" value="MEB3102799.1"/>
    <property type="molecule type" value="Genomic_DNA"/>
</dbReference>